<proteinExistence type="predicted"/>
<gene>
    <name evidence="2" type="ORF">BC739_001951</name>
</gene>
<dbReference type="PROSITE" id="PS50995">
    <property type="entry name" value="HTH_MARR_2"/>
    <property type="match status" value="1"/>
</dbReference>
<dbReference type="InterPro" id="IPR036390">
    <property type="entry name" value="WH_DNA-bd_sf"/>
</dbReference>
<protein>
    <submittedName>
        <fullName evidence="2">DNA-binding MarR family transcriptional regulator</fullName>
    </submittedName>
</protein>
<comment type="caution">
    <text evidence="2">The sequence shown here is derived from an EMBL/GenBank/DDBJ whole genome shotgun (WGS) entry which is preliminary data.</text>
</comment>
<dbReference type="SMART" id="SM00347">
    <property type="entry name" value="HTH_MARR"/>
    <property type="match status" value="1"/>
</dbReference>
<dbReference type="SUPFAM" id="SSF46785">
    <property type="entry name" value="Winged helix' DNA-binding domain"/>
    <property type="match status" value="1"/>
</dbReference>
<dbReference type="PANTHER" id="PTHR33164">
    <property type="entry name" value="TRANSCRIPTIONAL REGULATOR, MARR FAMILY"/>
    <property type="match status" value="1"/>
</dbReference>
<dbReference type="RefSeq" id="WP_025357722.1">
    <property type="nucleotide sequence ID" value="NZ_BAAABQ010000001.1"/>
</dbReference>
<reference evidence="2 3" key="1">
    <citation type="submission" date="2020-08" db="EMBL/GenBank/DDBJ databases">
        <title>Genomic Encyclopedia of Archaeal and Bacterial Type Strains, Phase II (KMG-II): from individual species to whole genera.</title>
        <authorList>
            <person name="Goeker M."/>
        </authorList>
    </citation>
    <scope>NUCLEOTIDE SEQUENCE [LARGE SCALE GENOMIC DNA]</scope>
    <source>
        <strain evidence="2 3">DSM 43850</strain>
    </source>
</reference>
<evidence type="ECO:0000313" key="3">
    <source>
        <dbReference type="Proteomes" id="UP000517916"/>
    </source>
</evidence>
<dbReference type="Proteomes" id="UP000517916">
    <property type="component" value="Unassembled WGS sequence"/>
</dbReference>
<dbReference type="EMBL" id="JACJID010000001">
    <property type="protein sequence ID" value="MBA8924754.1"/>
    <property type="molecule type" value="Genomic_DNA"/>
</dbReference>
<sequence length="154" mass="16578">MPSDSDLPDAGFRAWVAVFQAQAAMARTLDRDLKQSVGAGLTSCEVLSTLGAAPQGRLRMQDLGRQVFLSRSGISQAVNQLVSQGLVERQCDPDDLRSIFAVLTDKGREVLSRCAPALHGEVRGRFSEHLTEAEARTVTEAMGKVLRALGEQPG</sequence>
<dbReference type="InterPro" id="IPR039422">
    <property type="entry name" value="MarR/SlyA-like"/>
</dbReference>
<dbReference type="Gene3D" id="1.10.10.10">
    <property type="entry name" value="Winged helix-like DNA-binding domain superfamily/Winged helix DNA-binding domain"/>
    <property type="match status" value="1"/>
</dbReference>
<dbReference type="InterPro" id="IPR000835">
    <property type="entry name" value="HTH_MarR-typ"/>
</dbReference>
<keyword evidence="3" id="KW-1185">Reference proteome</keyword>
<name>A0ABR6BD03_9PSEU</name>
<evidence type="ECO:0000259" key="1">
    <source>
        <dbReference type="PROSITE" id="PS50995"/>
    </source>
</evidence>
<accession>A0ABR6BD03</accession>
<dbReference type="InterPro" id="IPR036388">
    <property type="entry name" value="WH-like_DNA-bd_sf"/>
</dbReference>
<evidence type="ECO:0000313" key="2">
    <source>
        <dbReference type="EMBL" id="MBA8924754.1"/>
    </source>
</evidence>
<organism evidence="2 3">
    <name type="scientific">Kutzneria viridogrisea</name>
    <dbReference type="NCBI Taxonomy" id="47990"/>
    <lineage>
        <taxon>Bacteria</taxon>
        <taxon>Bacillati</taxon>
        <taxon>Actinomycetota</taxon>
        <taxon>Actinomycetes</taxon>
        <taxon>Pseudonocardiales</taxon>
        <taxon>Pseudonocardiaceae</taxon>
        <taxon>Kutzneria</taxon>
    </lineage>
</organism>
<dbReference type="PANTHER" id="PTHR33164:SF99">
    <property type="entry name" value="MARR FAMILY REGULATORY PROTEIN"/>
    <property type="match status" value="1"/>
</dbReference>
<dbReference type="Pfam" id="PF12802">
    <property type="entry name" value="MarR_2"/>
    <property type="match status" value="1"/>
</dbReference>
<feature type="domain" description="HTH marR-type" evidence="1">
    <location>
        <begin position="15"/>
        <end position="147"/>
    </location>
</feature>
<keyword evidence="2" id="KW-0238">DNA-binding</keyword>
<dbReference type="GO" id="GO:0003677">
    <property type="term" value="F:DNA binding"/>
    <property type="evidence" value="ECO:0007669"/>
    <property type="project" value="UniProtKB-KW"/>
</dbReference>